<feature type="transmembrane region" description="Helical" evidence="8">
    <location>
        <begin position="43"/>
        <end position="62"/>
    </location>
</feature>
<evidence type="ECO:0000256" key="4">
    <source>
        <dbReference type="ARBA" id="ARBA00022741"/>
    </source>
</evidence>
<dbReference type="RefSeq" id="WP_212519062.1">
    <property type="nucleotide sequence ID" value="NZ_JAGSOH010000045.1"/>
</dbReference>
<comment type="subcellular location">
    <subcellularLocation>
        <location evidence="1">Cell membrane</location>
    </subcellularLocation>
</comment>
<evidence type="ECO:0000256" key="3">
    <source>
        <dbReference type="ARBA" id="ARBA00022692"/>
    </source>
</evidence>
<keyword evidence="7 8" id="KW-0472">Membrane</keyword>
<evidence type="ECO:0000256" key="1">
    <source>
        <dbReference type="ARBA" id="ARBA00004236"/>
    </source>
</evidence>
<evidence type="ECO:0000256" key="8">
    <source>
        <dbReference type="SAM" id="Phobius"/>
    </source>
</evidence>
<keyword evidence="4" id="KW-0547">Nucleotide-binding</keyword>
<comment type="caution">
    <text evidence="10">The sequence shown here is derived from an EMBL/GenBank/DDBJ whole genome shotgun (WGS) entry which is preliminary data.</text>
</comment>
<sequence>MAGHETANSAVAQVDSAAPGEPERAWRVFDATVQWIAHADGKAGLTLGSAGVVGGVLFSIVGRQSRPDVALVCMAGLCAAAAAAACLFATVALWSRLQPPVQSANPIFFGDIASGYPDAADRDRYTASVLELTRSPERLTLLIAEQVWANSHVARRKYRWVNLALTSLAAALVALAGTCALVYL</sequence>
<dbReference type="GO" id="GO:0051607">
    <property type="term" value="P:defense response to virus"/>
    <property type="evidence" value="ECO:0007669"/>
    <property type="project" value="UniProtKB-KW"/>
</dbReference>
<keyword evidence="11" id="KW-1185">Reference proteome</keyword>
<keyword evidence="2" id="KW-1003">Cell membrane</keyword>
<feature type="transmembrane region" description="Helical" evidence="8">
    <location>
        <begin position="160"/>
        <end position="183"/>
    </location>
</feature>
<evidence type="ECO:0000313" key="10">
    <source>
        <dbReference type="EMBL" id="MBR7827921.1"/>
    </source>
</evidence>
<gene>
    <name evidence="10" type="ORF">KDK95_16510</name>
</gene>
<proteinExistence type="predicted"/>
<dbReference type="GO" id="GO:0000166">
    <property type="term" value="F:nucleotide binding"/>
    <property type="evidence" value="ECO:0007669"/>
    <property type="project" value="UniProtKB-KW"/>
</dbReference>
<dbReference type="InterPro" id="IPR043760">
    <property type="entry name" value="PycTM_dom"/>
</dbReference>
<keyword evidence="6" id="KW-0051">Antiviral defense</keyword>
<dbReference type="AlphaFoldDB" id="A0A941ILT2"/>
<dbReference type="GO" id="GO:0005886">
    <property type="term" value="C:plasma membrane"/>
    <property type="evidence" value="ECO:0007669"/>
    <property type="project" value="UniProtKB-SubCell"/>
</dbReference>
<evidence type="ECO:0000256" key="6">
    <source>
        <dbReference type="ARBA" id="ARBA00023118"/>
    </source>
</evidence>
<evidence type="ECO:0000256" key="2">
    <source>
        <dbReference type="ARBA" id="ARBA00022475"/>
    </source>
</evidence>
<keyword evidence="3 8" id="KW-0812">Transmembrane</keyword>
<evidence type="ECO:0000259" key="9">
    <source>
        <dbReference type="Pfam" id="PF18967"/>
    </source>
</evidence>
<evidence type="ECO:0000256" key="7">
    <source>
        <dbReference type="ARBA" id="ARBA00023136"/>
    </source>
</evidence>
<protein>
    <recommendedName>
        <fullName evidence="9">Pycsar effector protein domain-containing protein</fullName>
    </recommendedName>
</protein>
<feature type="transmembrane region" description="Helical" evidence="8">
    <location>
        <begin position="69"/>
        <end position="94"/>
    </location>
</feature>
<evidence type="ECO:0000313" key="11">
    <source>
        <dbReference type="Proteomes" id="UP000676325"/>
    </source>
</evidence>
<reference evidence="10" key="1">
    <citation type="submission" date="2021-04" db="EMBL/GenBank/DDBJ databases">
        <title>Genome based classification of Actinospica acidithermotolerans sp. nov., an actinobacterium isolated from an Indonesian hot spring.</title>
        <authorList>
            <person name="Kusuma A.B."/>
            <person name="Putra K.E."/>
            <person name="Nafisah S."/>
            <person name="Loh J."/>
            <person name="Nouioui I."/>
            <person name="Goodfellow M."/>
        </authorList>
    </citation>
    <scope>NUCLEOTIDE SEQUENCE</scope>
    <source>
        <strain evidence="10">MGRD01-02</strain>
    </source>
</reference>
<dbReference type="Proteomes" id="UP000676325">
    <property type="component" value="Unassembled WGS sequence"/>
</dbReference>
<dbReference type="EMBL" id="JAGSOH010000045">
    <property type="protein sequence ID" value="MBR7827921.1"/>
    <property type="molecule type" value="Genomic_DNA"/>
</dbReference>
<dbReference type="Pfam" id="PF18967">
    <property type="entry name" value="PycTM"/>
    <property type="match status" value="1"/>
</dbReference>
<name>A0A941ILT2_9ACTN</name>
<keyword evidence="5 8" id="KW-1133">Transmembrane helix</keyword>
<evidence type="ECO:0000256" key="5">
    <source>
        <dbReference type="ARBA" id="ARBA00022989"/>
    </source>
</evidence>
<feature type="domain" description="Pycsar effector protein" evidence="9">
    <location>
        <begin position="25"/>
        <end position="183"/>
    </location>
</feature>
<accession>A0A941ILT2</accession>
<organism evidence="10 11">
    <name type="scientific">Actinospica acidithermotolerans</name>
    <dbReference type="NCBI Taxonomy" id="2828514"/>
    <lineage>
        <taxon>Bacteria</taxon>
        <taxon>Bacillati</taxon>
        <taxon>Actinomycetota</taxon>
        <taxon>Actinomycetes</taxon>
        <taxon>Catenulisporales</taxon>
        <taxon>Actinospicaceae</taxon>
        <taxon>Actinospica</taxon>
    </lineage>
</organism>